<dbReference type="Pfam" id="PF00704">
    <property type="entry name" value="Glyco_hydro_18"/>
    <property type="match status" value="1"/>
</dbReference>
<reference evidence="4 5" key="1">
    <citation type="submission" date="2020-07" db="EMBL/GenBank/DDBJ databases">
        <authorList>
            <person name="Feng X."/>
        </authorList>
    </citation>
    <scope>NUCLEOTIDE SEQUENCE [LARGE SCALE GENOMIC DNA]</scope>
    <source>
        <strain evidence="4 5">JCM14086</strain>
    </source>
</reference>
<keyword evidence="4" id="KW-0378">Hydrolase</keyword>
<comment type="catalytic activity">
    <reaction evidence="1">
        <text>Random endo-hydrolysis of N-acetyl-beta-D-glucosaminide (1-&gt;4)-beta-linkages in chitin and chitodextrins.</text>
        <dbReference type="EC" id="3.2.1.14"/>
    </reaction>
</comment>
<sequence>MGAFGAAVQCGFPTTRAPLRSALKQDNPHSLLTAATGPDPIQNRHLGQVFAGLQEHFDQIDLMTYVLSGPWPGWMTWHGSPLYSGGLHFTGGRELPSIESNARNFLEAGVKPQKLGIGLAFHGDVWTGGTGTSTGGVTAPQQTWDIAPMLKNDVPYSEILSRYDLPKHGHFDVVTQTPYLSIDQKGSARDVFVSYNDPVGITARLHFLEDLGLGGCIIWHLGQDLMPSGQQPLADAVATFLKE</sequence>
<evidence type="ECO:0000259" key="3">
    <source>
        <dbReference type="PROSITE" id="PS51910"/>
    </source>
</evidence>
<evidence type="ECO:0000256" key="2">
    <source>
        <dbReference type="ARBA" id="ARBA00012729"/>
    </source>
</evidence>
<dbReference type="Proteomes" id="UP000525652">
    <property type="component" value="Unassembled WGS sequence"/>
</dbReference>
<keyword evidence="5" id="KW-1185">Reference proteome</keyword>
<evidence type="ECO:0000313" key="4">
    <source>
        <dbReference type="EMBL" id="MBC2602789.1"/>
    </source>
</evidence>
<dbReference type="EMBL" id="JACHVA010000101">
    <property type="protein sequence ID" value="MBC2602789.1"/>
    <property type="molecule type" value="Genomic_DNA"/>
</dbReference>
<dbReference type="SUPFAM" id="SSF51445">
    <property type="entry name" value="(Trans)glycosidases"/>
    <property type="match status" value="1"/>
</dbReference>
<evidence type="ECO:0000256" key="1">
    <source>
        <dbReference type="ARBA" id="ARBA00000822"/>
    </source>
</evidence>
<dbReference type="GO" id="GO:0008843">
    <property type="term" value="F:endochitinase activity"/>
    <property type="evidence" value="ECO:0007669"/>
    <property type="project" value="UniProtKB-EC"/>
</dbReference>
<accession>A0A7X1AZG9</accession>
<dbReference type="GO" id="GO:0005975">
    <property type="term" value="P:carbohydrate metabolic process"/>
    <property type="evidence" value="ECO:0007669"/>
    <property type="project" value="InterPro"/>
</dbReference>
<dbReference type="PANTHER" id="PTHR11177">
    <property type="entry name" value="CHITINASE"/>
    <property type="match status" value="1"/>
</dbReference>
<dbReference type="EC" id="3.2.1.14" evidence="2"/>
<name>A0A7X1AZG9_9BACT</name>
<dbReference type="InterPro" id="IPR017853">
    <property type="entry name" value="GH"/>
</dbReference>
<feature type="domain" description="GH18" evidence="3">
    <location>
        <begin position="1"/>
        <end position="243"/>
    </location>
</feature>
<organism evidence="4 5">
    <name type="scientific">Puniceicoccus vermicola</name>
    <dbReference type="NCBI Taxonomy" id="388746"/>
    <lineage>
        <taxon>Bacteria</taxon>
        <taxon>Pseudomonadati</taxon>
        <taxon>Verrucomicrobiota</taxon>
        <taxon>Opitutia</taxon>
        <taxon>Puniceicoccales</taxon>
        <taxon>Puniceicoccaceae</taxon>
        <taxon>Puniceicoccus</taxon>
    </lineage>
</organism>
<dbReference type="RefSeq" id="WP_185693453.1">
    <property type="nucleotide sequence ID" value="NZ_JACHVA010000101.1"/>
</dbReference>
<dbReference type="PROSITE" id="PS51910">
    <property type="entry name" value="GH18_2"/>
    <property type="match status" value="1"/>
</dbReference>
<proteinExistence type="predicted"/>
<gene>
    <name evidence="4" type="ORF">H5P30_13475</name>
</gene>
<dbReference type="PANTHER" id="PTHR11177:SF317">
    <property type="entry name" value="CHITINASE 12-RELATED"/>
    <property type="match status" value="1"/>
</dbReference>
<dbReference type="InterPro" id="IPR001223">
    <property type="entry name" value="Glyco_hydro18_cat"/>
</dbReference>
<dbReference type="InterPro" id="IPR050314">
    <property type="entry name" value="Glycosyl_Hydrlase_18"/>
</dbReference>
<protein>
    <recommendedName>
        <fullName evidence="2">chitinase</fullName>
        <ecNumber evidence="2">3.2.1.14</ecNumber>
    </recommendedName>
</protein>
<evidence type="ECO:0000313" key="5">
    <source>
        <dbReference type="Proteomes" id="UP000525652"/>
    </source>
</evidence>
<dbReference type="AlphaFoldDB" id="A0A7X1AZG9"/>
<dbReference type="Gene3D" id="3.20.20.80">
    <property type="entry name" value="Glycosidases"/>
    <property type="match status" value="1"/>
</dbReference>
<comment type="caution">
    <text evidence="4">The sequence shown here is derived from an EMBL/GenBank/DDBJ whole genome shotgun (WGS) entry which is preliminary data.</text>
</comment>